<dbReference type="AlphaFoldDB" id="A0A2T3L5A0"/>
<dbReference type="RefSeq" id="WP_107254988.1">
    <property type="nucleotide sequence ID" value="NZ_PYOC01000008.1"/>
</dbReference>
<sequence length="141" mass="16617">MIEQEYGEITLSNAFHRNLEKLLRNHSIPIDTSKLVINCRALNYYRDQQGAHPVEIQLKKENEKWRVIFIASFSYPSEQHSSVEVELYFHLINNWFYQPDAGGRCNLNHPQVKALFTTWISAFCQQLTSRRFDDISITLIQ</sequence>
<dbReference type="Pfam" id="PF10980">
    <property type="entry name" value="DUF2787"/>
    <property type="match status" value="1"/>
</dbReference>
<name>A0A2T3L5A0_9GAMM</name>
<dbReference type="Proteomes" id="UP000241803">
    <property type="component" value="Unassembled WGS sequence"/>
</dbReference>
<dbReference type="PANTHER" id="PTHR38978">
    <property type="entry name" value="DUF2787 DOMAIN-CONTAINING PROTEIN"/>
    <property type="match status" value="1"/>
</dbReference>
<protein>
    <submittedName>
        <fullName evidence="1">DUF2787 domain-containing protein</fullName>
    </submittedName>
</protein>
<gene>
    <name evidence="1" type="ORF">C9J47_19490</name>
</gene>
<reference evidence="1 2" key="1">
    <citation type="submission" date="2018-03" db="EMBL/GenBank/DDBJ databases">
        <title>Whole genome sequencing of Histamine producing bacteria.</title>
        <authorList>
            <person name="Butler K."/>
        </authorList>
    </citation>
    <scope>NUCLEOTIDE SEQUENCE [LARGE SCALE GENOMIC DNA]</scope>
    <source>
        <strain evidence="1 2">ATCC 19614</strain>
    </source>
</reference>
<proteinExistence type="predicted"/>
<dbReference type="PANTHER" id="PTHR38978:SF2">
    <property type="entry name" value="DUF2787 DOMAIN-CONTAINING PROTEIN"/>
    <property type="match status" value="1"/>
</dbReference>
<dbReference type="EMBL" id="PYOC01000008">
    <property type="protein sequence ID" value="PSV44866.1"/>
    <property type="molecule type" value="Genomic_DNA"/>
</dbReference>
<dbReference type="Gene3D" id="3.10.450.430">
    <property type="entry name" value="Protein of unknown function DUF2787"/>
    <property type="match status" value="1"/>
</dbReference>
<organism evidence="1 2">
    <name type="scientific">Photobacterium indicum</name>
    <dbReference type="NCBI Taxonomy" id="81447"/>
    <lineage>
        <taxon>Bacteria</taxon>
        <taxon>Pseudomonadati</taxon>
        <taxon>Pseudomonadota</taxon>
        <taxon>Gammaproteobacteria</taxon>
        <taxon>Vibrionales</taxon>
        <taxon>Vibrionaceae</taxon>
        <taxon>Photobacterium</taxon>
    </lineage>
</organism>
<accession>A0A2T3L5A0</accession>
<keyword evidence="2" id="KW-1185">Reference proteome</keyword>
<comment type="caution">
    <text evidence="1">The sequence shown here is derived from an EMBL/GenBank/DDBJ whole genome shotgun (WGS) entry which is preliminary data.</text>
</comment>
<evidence type="ECO:0000313" key="1">
    <source>
        <dbReference type="EMBL" id="PSV44866.1"/>
    </source>
</evidence>
<dbReference type="InterPro" id="IPR021248">
    <property type="entry name" value="DUF2787"/>
</dbReference>
<evidence type="ECO:0000313" key="2">
    <source>
        <dbReference type="Proteomes" id="UP000241803"/>
    </source>
</evidence>